<dbReference type="EMBL" id="GBXM01049045">
    <property type="protein sequence ID" value="JAH59532.1"/>
    <property type="molecule type" value="Transcribed_RNA"/>
</dbReference>
<proteinExistence type="predicted"/>
<accession>A0A0E9U1B9</accession>
<evidence type="ECO:0000313" key="1">
    <source>
        <dbReference type="EMBL" id="JAH59532.1"/>
    </source>
</evidence>
<reference evidence="1" key="2">
    <citation type="journal article" date="2015" name="Fish Shellfish Immunol.">
        <title>Early steps in the European eel (Anguilla anguilla)-Vibrio vulnificus interaction in the gills: Role of the RtxA13 toxin.</title>
        <authorList>
            <person name="Callol A."/>
            <person name="Pajuelo D."/>
            <person name="Ebbesson L."/>
            <person name="Teles M."/>
            <person name="MacKenzie S."/>
            <person name="Amaro C."/>
        </authorList>
    </citation>
    <scope>NUCLEOTIDE SEQUENCE</scope>
</reference>
<reference evidence="1" key="1">
    <citation type="submission" date="2014-11" db="EMBL/GenBank/DDBJ databases">
        <authorList>
            <person name="Amaro Gonzalez C."/>
        </authorList>
    </citation>
    <scope>NUCLEOTIDE SEQUENCE</scope>
</reference>
<protein>
    <submittedName>
        <fullName evidence="1">Uncharacterized protein</fullName>
    </submittedName>
</protein>
<name>A0A0E9U1B9_ANGAN</name>
<sequence>MVWQNRIRARNSA</sequence>
<organism evidence="1">
    <name type="scientific">Anguilla anguilla</name>
    <name type="common">European freshwater eel</name>
    <name type="synonym">Muraena anguilla</name>
    <dbReference type="NCBI Taxonomy" id="7936"/>
    <lineage>
        <taxon>Eukaryota</taxon>
        <taxon>Metazoa</taxon>
        <taxon>Chordata</taxon>
        <taxon>Craniata</taxon>
        <taxon>Vertebrata</taxon>
        <taxon>Euteleostomi</taxon>
        <taxon>Actinopterygii</taxon>
        <taxon>Neopterygii</taxon>
        <taxon>Teleostei</taxon>
        <taxon>Anguilliformes</taxon>
        <taxon>Anguillidae</taxon>
        <taxon>Anguilla</taxon>
    </lineage>
</organism>